<feature type="non-terminal residue" evidence="1">
    <location>
        <position position="1"/>
    </location>
</feature>
<reference evidence="1 2" key="1">
    <citation type="submission" date="2017-12" db="EMBL/GenBank/DDBJ databases">
        <title>Hemimetabolous genomes reveal molecular basis of termite eusociality.</title>
        <authorList>
            <person name="Harrison M.C."/>
            <person name="Jongepier E."/>
            <person name="Robertson H.M."/>
            <person name="Arning N."/>
            <person name="Bitard-Feildel T."/>
            <person name="Chao H."/>
            <person name="Childers C.P."/>
            <person name="Dinh H."/>
            <person name="Doddapaneni H."/>
            <person name="Dugan S."/>
            <person name="Gowin J."/>
            <person name="Greiner C."/>
            <person name="Han Y."/>
            <person name="Hu H."/>
            <person name="Hughes D.S.T."/>
            <person name="Huylmans A.-K."/>
            <person name="Kemena C."/>
            <person name="Kremer L.P.M."/>
            <person name="Lee S.L."/>
            <person name="Lopez-Ezquerra A."/>
            <person name="Mallet L."/>
            <person name="Monroy-Kuhn J.M."/>
            <person name="Moser A."/>
            <person name="Murali S.C."/>
            <person name="Muzny D.M."/>
            <person name="Otani S."/>
            <person name="Piulachs M.-D."/>
            <person name="Poelchau M."/>
            <person name="Qu J."/>
            <person name="Schaub F."/>
            <person name="Wada-Katsumata A."/>
            <person name="Worley K.C."/>
            <person name="Xie Q."/>
            <person name="Ylla G."/>
            <person name="Poulsen M."/>
            <person name="Gibbs R.A."/>
            <person name="Schal C."/>
            <person name="Richards S."/>
            <person name="Belles X."/>
            <person name="Korb J."/>
            <person name="Bornberg-Bauer E."/>
        </authorList>
    </citation>
    <scope>NUCLEOTIDE SEQUENCE [LARGE SCALE GENOMIC DNA]</scope>
    <source>
        <tissue evidence="1">Whole body</tissue>
    </source>
</reference>
<evidence type="ECO:0000313" key="2">
    <source>
        <dbReference type="Proteomes" id="UP000235965"/>
    </source>
</evidence>
<keyword evidence="2" id="KW-1185">Reference proteome</keyword>
<dbReference type="EMBL" id="NEVH01020940">
    <property type="protein sequence ID" value="PNF20503.1"/>
    <property type="molecule type" value="Genomic_DNA"/>
</dbReference>
<evidence type="ECO:0000313" key="1">
    <source>
        <dbReference type="EMBL" id="PNF20503.1"/>
    </source>
</evidence>
<gene>
    <name evidence="1" type="ORF">B7P43_G06277</name>
</gene>
<sequence>KLTNPDSSVSIVTGYRLNNSGVGVQVLVESRIFSSHTVQTGSGVHPASYPVGTGKCLPCTGVHNWVEKRGKRFADGEEVETKVRKWLRQQSRDHW</sequence>
<protein>
    <submittedName>
        <fullName evidence="1">Uncharacterized protein</fullName>
    </submittedName>
</protein>
<proteinExistence type="predicted"/>
<organism evidence="1 2">
    <name type="scientific">Cryptotermes secundus</name>
    <dbReference type="NCBI Taxonomy" id="105785"/>
    <lineage>
        <taxon>Eukaryota</taxon>
        <taxon>Metazoa</taxon>
        <taxon>Ecdysozoa</taxon>
        <taxon>Arthropoda</taxon>
        <taxon>Hexapoda</taxon>
        <taxon>Insecta</taxon>
        <taxon>Pterygota</taxon>
        <taxon>Neoptera</taxon>
        <taxon>Polyneoptera</taxon>
        <taxon>Dictyoptera</taxon>
        <taxon>Blattodea</taxon>
        <taxon>Blattoidea</taxon>
        <taxon>Termitoidae</taxon>
        <taxon>Kalotermitidae</taxon>
        <taxon>Cryptotermitinae</taxon>
        <taxon>Cryptotermes</taxon>
    </lineage>
</organism>
<dbReference type="AlphaFoldDB" id="A0A2J7PVZ5"/>
<dbReference type="InParanoid" id="A0A2J7PVZ5"/>
<comment type="caution">
    <text evidence="1">The sequence shown here is derived from an EMBL/GenBank/DDBJ whole genome shotgun (WGS) entry which is preliminary data.</text>
</comment>
<accession>A0A2J7PVZ5</accession>
<name>A0A2J7PVZ5_9NEOP</name>
<dbReference type="Proteomes" id="UP000235965">
    <property type="component" value="Unassembled WGS sequence"/>
</dbReference>